<evidence type="ECO:0000256" key="1">
    <source>
        <dbReference type="SAM" id="MobiDB-lite"/>
    </source>
</evidence>
<evidence type="ECO:0008006" key="4">
    <source>
        <dbReference type="Google" id="ProtNLM"/>
    </source>
</evidence>
<feature type="region of interest" description="Disordered" evidence="1">
    <location>
        <begin position="357"/>
        <end position="413"/>
    </location>
</feature>
<feature type="compositionally biased region" description="Pro residues" evidence="1">
    <location>
        <begin position="390"/>
        <end position="406"/>
    </location>
</feature>
<evidence type="ECO:0000313" key="3">
    <source>
        <dbReference type="Proteomes" id="UP000030764"/>
    </source>
</evidence>
<evidence type="ECO:0000313" key="2">
    <source>
        <dbReference type="EMBL" id="KFD47366.1"/>
    </source>
</evidence>
<reference evidence="2 3" key="1">
    <citation type="journal article" date="2014" name="Nat. Genet.">
        <title>Genome and transcriptome of the porcine whipworm Trichuris suis.</title>
        <authorList>
            <person name="Jex A.R."/>
            <person name="Nejsum P."/>
            <person name="Schwarz E.M."/>
            <person name="Hu L."/>
            <person name="Young N.D."/>
            <person name="Hall R.S."/>
            <person name="Korhonen P.K."/>
            <person name="Liao S."/>
            <person name="Thamsborg S."/>
            <person name="Xia J."/>
            <person name="Xu P."/>
            <person name="Wang S."/>
            <person name="Scheerlinck J.P."/>
            <person name="Hofmann A."/>
            <person name="Sternberg P.W."/>
            <person name="Wang J."/>
            <person name="Gasser R.B."/>
        </authorList>
    </citation>
    <scope>NUCLEOTIDE SEQUENCE [LARGE SCALE GENOMIC DNA]</scope>
    <source>
        <strain evidence="2">DCEP-RM93M</strain>
    </source>
</reference>
<gene>
    <name evidence="2" type="ORF">M513_11729</name>
</gene>
<sequence>MVARMVWCLARPQHEPGFPQPSVAQTKVTVWSALDRGLLPDHNTDTDFALTARMIVSLAFAPTGDLEEALTEVSRVLLRELLPALAWFEITYLSRPKSSGGRGRHRTNNFVEAAHRRMRIAFGCESSNVTGNHLPAGSSRQAVDWIRWIRKYGPRRHLMKCDGLRIHGIDLSGQRNRSGDRLAGRLLCAGQQRAQTTAARETAPMTGSLLSTRSVVFVRKILIQSGQPLDSNIQGGWWTGSCWPERLRTRKSSALAVGKVVRRRRKSTCDSRCSPPRLLSHSTDEFYGNIARSKGNSCKQGDRVWLAVPRKGEISPRWDGPFVIKHRITEQIYRLDRRPKRDVIVHCDRLKQYDERAHRLTNEDTPTEPQIPTVPSVPTQDCPTHLQAPLVPPRPRPTSPPPPLPTPTEQTLPLTSPTIPPLPIPSLSSRPVHQRRRPARFRDYIIYALSFGRDGLKWRGSSVAEHDPQADGGTVSVVCVQNRARCCCD</sequence>
<dbReference type="AlphaFoldDB" id="A0A085LQX0"/>
<dbReference type="Proteomes" id="UP000030764">
    <property type="component" value="Unassembled WGS sequence"/>
</dbReference>
<organism evidence="2 3">
    <name type="scientific">Trichuris suis</name>
    <name type="common">pig whipworm</name>
    <dbReference type="NCBI Taxonomy" id="68888"/>
    <lineage>
        <taxon>Eukaryota</taxon>
        <taxon>Metazoa</taxon>
        <taxon>Ecdysozoa</taxon>
        <taxon>Nematoda</taxon>
        <taxon>Enoplea</taxon>
        <taxon>Dorylaimia</taxon>
        <taxon>Trichinellida</taxon>
        <taxon>Trichuridae</taxon>
        <taxon>Trichuris</taxon>
    </lineage>
</organism>
<accession>A0A085LQX0</accession>
<keyword evidence="3" id="KW-1185">Reference proteome</keyword>
<proteinExistence type="predicted"/>
<protein>
    <recommendedName>
        <fullName evidence="4">Integrase catalytic domain-containing protein</fullName>
    </recommendedName>
</protein>
<name>A0A085LQX0_9BILA</name>
<dbReference type="EMBL" id="KL363329">
    <property type="protein sequence ID" value="KFD47366.1"/>
    <property type="molecule type" value="Genomic_DNA"/>
</dbReference>